<dbReference type="PROSITE" id="PS50812">
    <property type="entry name" value="PWWP"/>
    <property type="match status" value="1"/>
</dbReference>
<protein>
    <recommendedName>
        <fullName evidence="2">PWWP domain-containing protein</fullName>
    </recommendedName>
</protein>
<feature type="region of interest" description="Disordered" evidence="1">
    <location>
        <begin position="227"/>
        <end position="254"/>
    </location>
</feature>
<feature type="compositionally biased region" description="Polar residues" evidence="1">
    <location>
        <begin position="168"/>
        <end position="183"/>
    </location>
</feature>
<dbReference type="GO" id="GO:0005634">
    <property type="term" value="C:nucleus"/>
    <property type="evidence" value="ECO:0007669"/>
    <property type="project" value="TreeGrafter"/>
</dbReference>
<evidence type="ECO:0000313" key="4">
    <source>
        <dbReference type="Proteomes" id="UP000324832"/>
    </source>
</evidence>
<reference evidence="3 4" key="1">
    <citation type="submission" date="2017-07" db="EMBL/GenBank/DDBJ databases">
        <authorList>
            <person name="Talla V."/>
            <person name="Backstrom N."/>
        </authorList>
    </citation>
    <scope>NUCLEOTIDE SEQUENCE [LARGE SCALE GENOMIC DNA]</scope>
</reference>
<dbReference type="Proteomes" id="UP000324832">
    <property type="component" value="Unassembled WGS sequence"/>
</dbReference>
<dbReference type="Gene3D" id="2.30.30.140">
    <property type="match status" value="2"/>
</dbReference>
<dbReference type="InterPro" id="IPR000313">
    <property type="entry name" value="PWWP_dom"/>
</dbReference>
<sequence length="254" mass="29143">MEIEAHDEEDLIHSEYSAGSLVLARLPGWPWWPAMTHYNVVFFDSNEVTRAWLAPNELRPLGNDKMQKKMLKNKAFQHRLEVAAYQAEDAQKLCLPKRLEKYSFIARYKGPIKYPKTPKNILRRHQDRLKRKFNITFSDESNSDENSEVTEKVAVKNKKPSLKKDSLTLASKNKVSKDNNNINSSVKEHCMDGVECNELNTNTKMNSSLIVQFDLDEGFQENNKVPEKITLPEESNHPARGNAADGDESDGFEF</sequence>
<evidence type="ECO:0000313" key="3">
    <source>
        <dbReference type="EMBL" id="VVC96919.1"/>
    </source>
</evidence>
<accession>A0A5E4QF53</accession>
<feature type="compositionally biased region" description="Acidic residues" evidence="1">
    <location>
        <begin position="245"/>
        <end position="254"/>
    </location>
</feature>
<organism evidence="3 4">
    <name type="scientific">Leptidea sinapis</name>
    <dbReference type="NCBI Taxonomy" id="189913"/>
    <lineage>
        <taxon>Eukaryota</taxon>
        <taxon>Metazoa</taxon>
        <taxon>Ecdysozoa</taxon>
        <taxon>Arthropoda</taxon>
        <taxon>Hexapoda</taxon>
        <taxon>Insecta</taxon>
        <taxon>Pterygota</taxon>
        <taxon>Neoptera</taxon>
        <taxon>Endopterygota</taxon>
        <taxon>Lepidoptera</taxon>
        <taxon>Glossata</taxon>
        <taxon>Ditrysia</taxon>
        <taxon>Papilionoidea</taxon>
        <taxon>Pieridae</taxon>
        <taxon>Dismorphiinae</taxon>
        <taxon>Leptidea</taxon>
    </lineage>
</organism>
<proteinExistence type="predicted"/>
<feature type="domain" description="PWWP" evidence="2">
    <location>
        <begin position="18"/>
        <end position="64"/>
    </location>
</feature>
<feature type="compositionally biased region" description="Basic and acidic residues" evidence="1">
    <location>
        <begin position="227"/>
        <end position="237"/>
    </location>
</feature>
<evidence type="ECO:0000256" key="1">
    <source>
        <dbReference type="SAM" id="MobiDB-lite"/>
    </source>
</evidence>
<dbReference type="InterPro" id="IPR042778">
    <property type="entry name" value="ZCWPW1/ZCWPW2"/>
</dbReference>
<name>A0A5E4QF53_9NEOP</name>
<dbReference type="AlphaFoldDB" id="A0A5E4QF53"/>
<dbReference type="SMART" id="SM00293">
    <property type="entry name" value="PWWP"/>
    <property type="match status" value="1"/>
</dbReference>
<dbReference type="PANTHER" id="PTHR15999:SF2">
    <property type="entry name" value="ZINC FINGER CW-TYPE PWWP DOMAIN PROTEIN 1"/>
    <property type="match status" value="1"/>
</dbReference>
<gene>
    <name evidence="3" type="ORF">LSINAPIS_LOCUS8317</name>
</gene>
<dbReference type="PANTHER" id="PTHR15999">
    <property type="entry name" value="ZINC FINGER CW-TYPE PWWP DOMAIN PROTEIN 1"/>
    <property type="match status" value="1"/>
</dbReference>
<dbReference type="EMBL" id="FZQP02002946">
    <property type="protein sequence ID" value="VVC96919.1"/>
    <property type="molecule type" value="Genomic_DNA"/>
</dbReference>
<feature type="region of interest" description="Disordered" evidence="1">
    <location>
        <begin position="164"/>
        <end position="183"/>
    </location>
</feature>
<keyword evidence="4" id="KW-1185">Reference proteome</keyword>
<dbReference type="SUPFAM" id="SSF63748">
    <property type="entry name" value="Tudor/PWWP/MBT"/>
    <property type="match status" value="1"/>
</dbReference>
<evidence type="ECO:0000259" key="2">
    <source>
        <dbReference type="PROSITE" id="PS50812"/>
    </source>
</evidence>